<dbReference type="Gene3D" id="3.40.50.1820">
    <property type="entry name" value="alpha/beta hydrolase"/>
    <property type="match status" value="1"/>
</dbReference>
<dbReference type="RefSeq" id="WP_133211741.1">
    <property type="nucleotide sequence ID" value="NZ_SMSE01000002.1"/>
</dbReference>
<gene>
    <name evidence="2" type="ORF">E2F43_08745</name>
</gene>
<dbReference type="GO" id="GO:0016788">
    <property type="term" value="F:hydrolase activity, acting on ester bonds"/>
    <property type="evidence" value="ECO:0007669"/>
    <property type="project" value="InterPro"/>
</dbReference>
<dbReference type="AlphaFoldDB" id="A0A4R5LSB2"/>
<evidence type="ECO:0000313" key="3">
    <source>
        <dbReference type="Proteomes" id="UP000295554"/>
    </source>
</evidence>
<evidence type="ECO:0000313" key="2">
    <source>
        <dbReference type="EMBL" id="TDG13607.1"/>
    </source>
</evidence>
<keyword evidence="3" id="KW-1185">Reference proteome</keyword>
<feature type="domain" description="GPI inositol-deacylase PGAP1-like alpha/beta" evidence="1">
    <location>
        <begin position="97"/>
        <end position="154"/>
    </location>
</feature>
<dbReference type="SUPFAM" id="SSF53474">
    <property type="entry name" value="alpha/beta-Hydrolases"/>
    <property type="match status" value="1"/>
</dbReference>
<dbReference type="Proteomes" id="UP000295554">
    <property type="component" value="Unassembled WGS sequence"/>
</dbReference>
<proteinExistence type="predicted"/>
<accession>A0A4R5LSB2</accession>
<dbReference type="EMBL" id="SMSE01000002">
    <property type="protein sequence ID" value="TDG13607.1"/>
    <property type="molecule type" value="Genomic_DNA"/>
</dbReference>
<keyword evidence="2" id="KW-0378">Hydrolase</keyword>
<name>A0A4R5LSB2_9GAMM</name>
<comment type="caution">
    <text evidence="2">The sequence shown here is derived from an EMBL/GenBank/DDBJ whole genome shotgun (WGS) entry which is preliminary data.</text>
</comment>
<dbReference type="OrthoDB" id="345573at2"/>
<sequence>MKPPSLVLALSDAPRALVDAAALQFSKPLLRRLPRAGEQHAVMVLPGFLGDDLGNGPLIRFLRDLGYRAIGWRQGRNLGVGSFEHDQLIATLDSLSKTGGGKVSLVGHSLGGIYAREIARATPRGIRQVITLGSPFGQGHHDASHASRLYARLNPDNPRGQLNPDPPPVPTTAIYTRGDGIVNWRSSRQSGHHSHVHNIEVLGSHIGLNVNPAVWYWVAKKLAEH</sequence>
<dbReference type="InterPro" id="IPR012908">
    <property type="entry name" value="PGAP1-ab_dom-like"/>
</dbReference>
<organism evidence="2 3">
    <name type="scientific">Seongchinamella unica</name>
    <dbReference type="NCBI Taxonomy" id="2547392"/>
    <lineage>
        <taxon>Bacteria</taxon>
        <taxon>Pseudomonadati</taxon>
        <taxon>Pseudomonadota</taxon>
        <taxon>Gammaproteobacteria</taxon>
        <taxon>Cellvibrionales</taxon>
        <taxon>Halieaceae</taxon>
        <taxon>Seongchinamella</taxon>
    </lineage>
</organism>
<dbReference type="InterPro" id="IPR029058">
    <property type="entry name" value="AB_hydrolase_fold"/>
</dbReference>
<reference evidence="2 3" key="1">
    <citation type="submission" date="2019-03" db="EMBL/GenBank/DDBJ databases">
        <title>Seongchinamella monodicae gen. nov., sp. nov., a novel member of the Gammaproteobacteria isolated from a tidal mudflat of beach.</title>
        <authorList>
            <person name="Yang H.G."/>
            <person name="Kang J.W."/>
            <person name="Lee S.D."/>
        </authorList>
    </citation>
    <scope>NUCLEOTIDE SEQUENCE [LARGE SCALE GENOMIC DNA]</scope>
    <source>
        <strain evidence="2 3">GH4-78</strain>
    </source>
</reference>
<evidence type="ECO:0000259" key="1">
    <source>
        <dbReference type="Pfam" id="PF07819"/>
    </source>
</evidence>
<protein>
    <submittedName>
        <fullName evidence="2">Alpha/beta hydrolase</fullName>
    </submittedName>
</protein>
<dbReference type="Pfam" id="PF07819">
    <property type="entry name" value="PGAP1"/>
    <property type="match status" value="1"/>
</dbReference>